<evidence type="ECO:0000256" key="2">
    <source>
        <dbReference type="ARBA" id="ARBA00023125"/>
    </source>
</evidence>
<evidence type="ECO:0000313" key="6">
    <source>
        <dbReference type="Proteomes" id="UP001177341"/>
    </source>
</evidence>
<evidence type="ECO:0000259" key="4">
    <source>
        <dbReference type="PROSITE" id="PS01124"/>
    </source>
</evidence>
<dbReference type="Gene3D" id="3.40.50.880">
    <property type="match status" value="1"/>
</dbReference>
<dbReference type="InterPro" id="IPR018060">
    <property type="entry name" value="HTH_AraC"/>
</dbReference>
<dbReference type="InterPro" id="IPR029062">
    <property type="entry name" value="Class_I_gatase-like"/>
</dbReference>
<dbReference type="Proteomes" id="UP001177341">
    <property type="component" value="Unassembled WGS sequence"/>
</dbReference>
<evidence type="ECO:0000313" key="5">
    <source>
        <dbReference type="EMBL" id="MDP2522944.1"/>
    </source>
</evidence>
<keyword evidence="6" id="KW-1185">Reference proteome</keyword>
<reference evidence="5" key="1">
    <citation type="submission" date="2023-07" db="EMBL/GenBank/DDBJ databases">
        <title>Genome content predicts the carbon catabolic preferences of heterotrophic bacteria.</title>
        <authorList>
            <person name="Gralka M."/>
        </authorList>
    </citation>
    <scope>NUCLEOTIDE SEQUENCE</scope>
    <source>
        <strain evidence="5">5G01</strain>
    </source>
</reference>
<dbReference type="Gene3D" id="1.10.10.60">
    <property type="entry name" value="Homeodomain-like"/>
    <property type="match status" value="2"/>
</dbReference>
<sequence length="316" mass="35489">MNNIISVAIIIIPGTAESAVYGLIDLFQSANRILSEMQPDTNVAFKISRWKVEKECLVSLDDSCSPLLVIVPPVLEGQAYLDKQGDLCRQLSTWHQQGATISSACAGAFLLAQAGMLQGRKATTHWQLERLFRQHYPTIELDINALLISDPDVITAGGVMSWMDLGLHLISRYVPSTVVQALGRFLLVDIGPRQQGFYRSFLPIMNHHDNAILTAQHLIHRGFSGPLLVENLAQEANLTERTFLRRFQKATGLTPSEYIQQFRVHKARELLENSTTTVDQIAWMIGYEDVSAFRRMFHKQTGLTPSQYRSRSGHKS</sequence>
<name>A0ABT9EVH4_9GAMM</name>
<keyword evidence="1" id="KW-0805">Transcription regulation</keyword>
<dbReference type="SUPFAM" id="SSF52317">
    <property type="entry name" value="Class I glutamine amidotransferase-like"/>
    <property type="match status" value="1"/>
</dbReference>
<comment type="caution">
    <text evidence="5">The sequence shown here is derived from an EMBL/GenBank/DDBJ whole genome shotgun (WGS) entry which is preliminary data.</text>
</comment>
<proteinExistence type="predicted"/>
<dbReference type="SMART" id="SM00342">
    <property type="entry name" value="HTH_ARAC"/>
    <property type="match status" value="1"/>
</dbReference>
<feature type="domain" description="HTH araC/xylS-type" evidence="4">
    <location>
        <begin position="213"/>
        <end position="311"/>
    </location>
</feature>
<protein>
    <submittedName>
        <fullName evidence="5">Helix-turn-helix domain-containing protein</fullName>
    </submittedName>
</protein>
<dbReference type="EMBL" id="JAUYVO010000006">
    <property type="protein sequence ID" value="MDP2522944.1"/>
    <property type="molecule type" value="Genomic_DNA"/>
</dbReference>
<evidence type="ECO:0000256" key="3">
    <source>
        <dbReference type="ARBA" id="ARBA00023163"/>
    </source>
</evidence>
<keyword evidence="3" id="KW-0804">Transcription</keyword>
<dbReference type="SUPFAM" id="SSF46689">
    <property type="entry name" value="Homeodomain-like"/>
    <property type="match status" value="2"/>
</dbReference>
<keyword evidence="2" id="KW-0238">DNA-binding</keyword>
<dbReference type="PROSITE" id="PS01124">
    <property type="entry name" value="HTH_ARAC_FAMILY_2"/>
    <property type="match status" value="1"/>
</dbReference>
<dbReference type="InterPro" id="IPR052158">
    <property type="entry name" value="INH-QAR"/>
</dbReference>
<dbReference type="RefSeq" id="WP_305450723.1">
    <property type="nucleotide sequence ID" value="NZ_JAUYVO010000006.1"/>
</dbReference>
<dbReference type="InterPro" id="IPR009057">
    <property type="entry name" value="Homeodomain-like_sf"/>
</dbReference>
<evidence type="ECO:0000256" key="1">
    <source>
        <dbReference type="ARBA" id="ARBA00023015"/>
    </source>
</evidence>
<dbReference type="PANTHER" id="PTHR43130">
    <property type="entry name" value="ARAC-FAMILY TRANSCRIPTIONAL REGULATOR"/>
    <property type="match status" value="1"/>
</dbReference>
<dbReference type="PANTHER" id="PTHR43130:SF3">
    <property type="entry name" value="HTH-TYPE TRANSCRIPTIONAL REGULATOR RV1931C"/>
    <property type="match status" value="1"/>
</dbReference>
<accession>A0ABT9EVH4</accession>
<dbReference type="Pfam" id="PF01965">
    <property type="entry name" value="DJ-1_PfpI"/>
    <property type="match status" value="1"/>
</dbReference>
<gene>
    <name evidence="5" type="ORF">Q8W30_10235</name>
</gene>
<dbReference type="PRINTS" id="PR00032">
    <property type="entry name" value="HTHARAC"/>
</dbReference>
<dbReference type="InterPro" id="IPR002818">
    <property type="entry name" value="DJ-1/PfpI"/>
</dbReference>
<organism evidence="5 6">
    <name type="scientific">Neptunomonas phycophila</name>
    <dbReference type="NCBI Taxonomy" id="1572645"/>
    <lineage>
        <taxon>Bacteria</taxon>
        <taxon>Pseudomonadati</taxon>
        <taxon>Pseudomonadota</taxon>
        <taxon>Gammaproteobacteria</taxon>
        <taxon>Oceanospirillales</taxon>
        <taxon>Oceanospirillaceae</taxon>
        <taxon>Neptunomonas</taxon>
    </lineage>
</organism>
<dbReference type="Pfam" id="PF12833">
    <property type="entry name" value="HTH_18"/>
    <property type="match status" value="1"/>
</dbReference>
<dbReference type="InterPro" id="IPR020449">
    <property type="entry name" value="Tscrpt_reg_AraC-type_HTH"/>
</dbReference>